<name>A0A2T4BVC2_TRILO</name>
<keyword evidence="2" id="KW-1185">Reference proteome</keyword>
<dbReference type="AlphaFoldDB" id="A0A2T4BVC2"/>
<sequence>MTCDRQLLRTSVIINFRWLTVHLLFNLLPIVPTFCACQATASLFDSAATTGLVRYVLAASNLPKSPIRHS</sequence>
<dbReference type="Proteomes" id="UP000240760">
    <property type="component" value="Unassembled WGS sequence"/>
</dbReference>
<proteinExistence type="predicted"/>
<protein>
    <submittedName>
        <fullName evidence="1">Uncharacterized protein</fullName>
    </submittedName>
</protein>
<evidence type="ECO:0000313" key="2">
    <source>
        <dbReference type="Proteomes" id="UP000240760"/>
    </source>
</evidence>
<gene>
    <name evidence="1" type="ORF">M440DRAFT_1075314</name>
</gene>
<dbReference type="EMBL" id="KZ679139">
    <property type="protein sequence ID" value="PTB73196.1"/>
    <property type="molecule type" value="Genomic_DNA"/>
</dbReference>
<evidence type="ECO:0000313" key="1">
    <source>
        <dbReference type="EMBL" id="PTB73196.1"/>
    </source>
</evidence>
<reference evidence="1 2" key="1">
    <citation type="submission" date="2016-07" db="EMBL/GenBank/DDBJ databases">
        <title>Multiple horizontal gene transfer events from other fungi enriched the ability of initially mycotrophic Trichoderma (Ascomycota) to feed on dead plant biomass.</title>
        <authorList>
            <consortium name="DOE Joint Genome Institute"/>
            <person name="Aerts A."/>
            <person name="Atanasova L."/>
            <person name="Chenthamara K."/>
            <person name="Zhang J."/>
            <person name="Grujic M."/>
            <person name="Henrissat B."/>
            <person name="Kuo A."/>
            <person name="Salamov A."/>
            <person name="Lipzen A."/>
            <person name="Labutti K."/>
            <person name="Barry K."/>
            <person name="Miao Y."/>
            <person name="Rahimi M.J."/>
            <person name="Shen Q."/>
            <person name="Grigoriev I.V."/>
            <person name="Kubicek C.P."/>
            <person name="Druzhinina I.S."/>
        </authorList>
    </citation>
    <scope>NUCLEOTIDE SEQUENCE [LARGE SCALE GENOMIC DNA]</scope>
    <source>
        <strain evidence="1 2">ATCC 18648</strain>
    </source>
</reference>
<accession>A0A2T4BVC2</accession>
<organism evidence="1 2">
    <name type="scientific">Trichoderma longibrachiatum ATCC 18648</name>
    <dbReference type="NCBI Taxonomy" id="983965"/>
    <lineage>
        <taxon>Eukaryota</taxon>
        <taxon>Fungi</taxon>
        <taxon>Dikarya</taxon>
        <taxon>Ascomycota</taxon>
        <taxon>Pezizomycotina</taxon>
        <taxon>Sordariomycetes</taxon>
        <taxon>Hypocreomycetidae</taxon>
        <taxon>Hypocreales</taxon>
        <taxon>Hypocreaceae</taxon>
        <taxon>Trichoderma</taxon>
    </lineage>
</organism>